<sequence length="185" mass="20853">MGKSAFTPTDRMIAAAEAHLAAEMSEREIRPIVIGFETEILKKYRFVAARTVRNEPEEIILDPNLSYRLSEADSAIFFAECRKARAAAQITVEGEDPDVCPLLKARHVLVNAESALIKAMGELPALAVFAEKDYVMRLEDRKRVIELALGLLDPFVSKDRTVALVRDYLAQYPRFAKSIYLRHCL</sequence>
<proteinExistence type="predicted"/>
<reference evidence="1 2" key="1">
    <citation type="submission" date="2019-09" db="EMBL/GenBank/DDBJ databases">
        <authorList>
            <person name="Depoorter E."/>
        </authorList>
    </citation>
    <scope>NUCLEOTIDE SEQUENCE [LARGE SCALE GENOMIC DNA]</scope>
    <source>
        <strain evidence="1">R-39750</strain>
    </source>
</reference>
<gene>
    <name evidence="1" type="ORF">BLA39750_01207</name>
</gene>
<name>A0A6P2VKW9_BURL3</name>
<accession>A0A6P2VKW9</accession>
<organism evidence="1 2">
    <name type="scientific">Burkholderia lata (strain ATCC 17760 / DSM 23089 / LMG 22485 / NCIMB 9086 / R18194 / 383)</name>
    <dbReference type="NCBI Taxonomy" id="482957"/>
    <lineage>
        <taxon>Bacteria</taxon>
        <taxon>Pseudomonadati</taxon>
        <taxon>Pseudomonadota</taxon>
        <taxon>Betaproteobacteria</taxon>
        <taxon>Burkholderiales</taxon>
        <taxon>Burkholderiaceae</taxon>
        <taxon>Burkholderia</taxon>
        <taxon>Burkholderia cepacia complex</taxon>
    </lineage>
</organism>
<dbReference type="RefSeq" id="WP_175011351.1">
    <property type="nucleotide sequence ID" value="NZ_CABVQN010000004.1"/>
</dbReference>
<dbReference type="AlphaFoldDB" id="A0A6P2VKW9"/>
<protein>
    <submittedName>
        <fullName evidence="1">Uncharacterized protein</fullName>
    </submittedName>
</protein>
<evidence type="ECO:0000313" key="2">
    <source>
        <dbReference type="Proteomes" id="UP000494110"/>
    </source>
</evidence>
<dbReference type="EMBL" id="CABVQN010000004">
    <property type="protein sequence ID" value="VWC81141.1"/>
    <property type="molecule type" value="Genomic_DNA"/>
</dbReference>
<evidence type="ECO:0000313" key="1">
    <source>
        <dbReference type="EMBL" id="VWC81141.1"/>
    </source>
</evidence>
<dbReference type="Proteomes" id="UP000494110">
    <property type="component" value="Unassembled WGS sequence"/>
</dbReference>